<evidence type="ECO:0000313" key="2">
    <source>
        <dbReference type="EMBL" id="KFM67954.1"/>
    </source>
</evidence>
<evidence type="ECO:0000313" key="3">
    <source>
        <dbReference type="Proteomes" id="UP000054359"/>
    </source>
</evidence>
<evidence type="ECO:0000256" key="1">
    <source>
        <dbReference type="SAM" id="MobiDB-lite"/>
    </source>
</evidence>
<dbReference type="OrthoDB" id="6426667at2759"/>
<protein>
    <submittedName>
        <fullName evidence="2">Uncharacterized protein</fullName>
    </submittedName>
</protein>
<reference evidence="2 3" key="1">
    <citation type="submission" date="2013-11" db="EMBL/GenBank/DDBJ databases">
        <title>Genome sequencing of Stegodyphus mimosarum.</title>
        <authorList>
            <person name="Bechsgaard J."/>
        </authorList>
    </citation>
    <scope>NUCLEOTIDE SEQUENCE [LARGE SCALE GENOMIC DNA]</scope>
</reference>
<feature type="compositionally biased region" description="Polar residues" evidence="1">
    <location>
        <begin position="111"/>
        <end position="125"/>
    </location>
</feature>
<feature type="compositionally biased region" description="Basic and acidic residues" evidence="1">
    <location>
        <begin position="73"/>
        <end position="99"/>
    </location>
</feature>
<feature type="non-terminal residue" evidence="2">
    <location>
        <position position="248"/>
    </location>
</feature>
<organism evidence="2 3">
    <name type="scientific">Stegodyphus mimosarum</name>
    <name type="common">African social velvet spider</name>
    <dbReference type="NCBI Taxonomy" id="407821"/>
    <lineage>
        <taxon>Eukaryota</taxon>
        <taxon>Metazoa</taxon>
        <taxon>Ecdysozoa</taxon>
        <taxon>Arthropoda</taxon>
        <taxon>Chelicerata</taxon>
        <taxon>Arachnida</taxon>
        <taxon>Araneae</taxon>
        <taxon>Araneomorphae</taxon>
        <taxon>Entelegynae</taxon>
        <taxon>Eresoidea</taxon>
        <taxon>Eresidae</taxon>
        <taxon>Stegodyphus</taxon>
    </lineage>
</organism>
<name>A0A087TS65_STEMI</name>
<feature type="compositionally biased region" description="Polar residues" evidence="1">
    <location>
        <begin position="212"/>
        <end position="224"/>
    </location>
</feature>
<sequence>MATVRSDNESINHEFDFLENSTNSYAKVDSAQNLKTVNDSVVEAVQQEEQHHAPFHQHSSTAEGIAYSDQDITESKKTRNKKHPDIKNVMKDRNNDMKSDSSLSAGELHSPSIQSENMSAGSESDSFYEKESPLTATAAYQSMLGNVAAVEKVTKTPAISDSESEDDVEHALATAVRKTSSVPPDVISVVQKEEKRDSIPHIEHETSRRASKSATVSKPQSKLSKSTRKVLGLDTSSGSEMEIEAKAP</sequence>
<dbReference type="EMBL" id="KK116501">
    <property type="protein sequence ID" value="KFM67954.1"/>
    <property type="molecule type" value="Genomic_DNA"/>
</dbReference>
<accession>A0A087TS65</accession>
<dbReference type="Proteomes" id="UP000054359">
    <property type="component" value="Unassembled WGS sequence"/>
</dbReference>
<feature type="region of interest" description="Disordered" evidence="1">
    <location>
        <begin position="39"/>
        <end position="132"/>
    </location>
</feature>
<keyword evidence="3" id="KW-1185">Reference proteome</keyword>
<gene>
    <name evidence="2" type="ORF">X975_13521</name>
</gene>
<dbReference type="AlphaFoldDB" id="A0A087TS65"/>
<proteinExistence type="predicted"/>
<feature type="region of interest" description="Disordered" evidence="1">
    <location>
        <begin position="157"/>
        <end position="248"/>
    </location>
</feature>
<feature type="compositionally biased region" description="Basic and acidic residues" evidence="1">
    <location>
        <begin position="191"/>
        <end position="208"/>
    </location>
</feature>